<dbReference type="InterPro" id="IPR011042">
    <property type="entry name" value="6-blade_b-propeller_TolB-like"/>
</dbReference>
<dbReference type="EMBL" id="JACDUR010000006">
    <property type="protein sequence ID" value="MBA2894734.1"/>
    <property type="molecule type" value="Genomic_DNA"/>
</dbReference>
<dbReference type="PANTHER" id="PTHR19328">
    <property type="entry name" value="HEDGEHOG-INTERACTING PROTEIN"/>
    <property type="match status" value="1"/>
</dbReference>
<name>A0A7W0CPC3_9ACTN</name>
<dbReference type="InterPro" id="IPR011041">
    <property type="entry name" value="Quinoprot_gluc/sorb_DH_b-prop"/>
</dbReference>
<dbReference type="SUPFAM" id="SSF50952">
    <property type="entry name" value="Soluble quinoprotein glucose dehydrogenase"/>
    <property type="match status" value="1"/>
</dbReference>
<evidence type="ECO:0000259" key="2">
    <source>
        <dbReference type="Pfam" id="PF07995"/>
    </source>
</evidence>
<dbReference type="AlphaFoldDB" id="A0A7W0CPC3"/>
<accession>A0A7W0CPC3</accession>
<reference evidence="3 4" key="1">
    <citation type="submission" date="2020-07" db="EMBL/GenBank/DDBJ databases">
        <title>Genomic Encyclopedia of Type Strains, Phase IV (KMG-IV): sequencing the most valuable type-strain genomes for metagenomic binning, comparative biology and taxonomic classification.</title>
        <authorList>
            <person name="Goeker M."/>
        </authorList>
    </citation>
    <scope>NUCLEOTIDE SEQUENCE [LARGE SCALE GENOMIC DNA]</scope>
    <source>
        <strain evidence="3 4">DSM 45533</strain>
    </source>
</reference>
<dbReference type="Pfam" id="PF07995">
    <property type="entry name" value="GSDH"/>
    <property type="match status" value="1"/>
</dbReference>
<evidence type="ECO:0000256" key="1">
    <source>
        <dbReference type="SAM" id="MobiDB-lite"/>
    </source>
</evidence>
<dbReference type="Proteomes" id="UP000530928">
    <property type="component" value="Unassembled WGS sequence"/>
</dbReference>
<protein>
    <recommendedName>
        <fullName evidence="2">Glucose/Sorbosone dehydrogenase domain-containing protein</fullName>
    </recommendedName>
</protein>
<feature type="domain" description="Glucose/Sorbosone dehydrogenase" evidence="2">
    <location>
        <begin position="53"/>
        <end position="157"/>
    </location>
</feature>
<gene>
    <name evidence="3" type="ORF">HNR30_006106</name>
</gene>
<evidence type="ECO:0000313" key="3">
    <source>
        <dbReference type="EMBL" id="MBA2894734.1"/>
    </source>
</evidence>
<proteinExistence type="predicted"/>
<evidence type="ECO:0000313" key="4">
    <source>
        <dbReference type="Proteomes" id="UP000530928"/>
    </source>
</evidence>
<comment type="caution">
    <text evidence="3">The sequence shown here is derived from an EMBL/GenBank/DDBJ whole genome shotgun (WGS) entry which is preliminary data.</text>
</comment>
<dbReference type="RefSeq" id="WP_312894739.1">
    <property type="nucleotide sequence ID" value="NZ_BAABAM010000004.1"/>
</dbReference>
<keyword evidence="4" id="KW-1185">Reference proteome</keyword>
<dbReference type="InterPro" id="IPR012938">
    <property type="entry name" value="Glc/Sorbosone_DH"/>
</dbReference>
<organism evidence="3 4">
    <name type="scientific">Nonomuraea soli</name>
    <dbReference type="NCBI Taxonomy" id="1032476"/>
    <lineage>
        <taxon>Bacteria</taxon>
        <taxon>Bacillati</taxon>
        <taxon>Actinomycetota</taxon>
        <taxon>Actinomycetes</taxon>
        <taxon>Streptosporangiales</taxon>
        <taxon>Streptosporangiaceae</taxon>
        <taxon>Nonomuraea</taxon>
    </lineage>
</organism>
<dbReference type="Gene3D" id="2.120.10.30">
    <property type="entry name" value="TolB, C-terminal domain"/>
    <property type="match status" value="2"/>
</dbReference>
<sequence>MPPCWPRARQPPRSKARQRTVVDLSGEASTGGERGLLGVAFHPSGGGGDPHGYGQKLSTWLGKILRIDPRGARPYEIPPGNPFAAARRGARPEIWAYGLRNPWRFSFDRQTGDLWIGDVGQNRWEEVDVRRASSKGGENYGNCSVIAGYVYRGAAIPWLRGRFVYGDFCAGWVNTTPTSRPGKGSRAGTVRQLSSFGQDNQGELYALSLRGPLYRVEAVS</sequence>
<feature type="region of interest" description="Disordered" evidence="1">
    <location>
        <begin position="1"/>
        <end position="29"/>
    </location>
</feature>
<dbReference type="PANTHER" id="PTHR19328:SF75">
    <property type="entry name" value="ALDOSE SUGAR DEHYDROGENASE YLII"/>
    <property type="match status" value="1"/>
</dbReference>